<dbReference type="HOGENOM" id="CLU_051409_0_0_1"/>
<dbReference type="InterPro" id="IPR055466">
    <property type="entry name" value="DUF7038"/>
</dbReference>
<protein>
    <submittedName>
        <fullName evidence="4">Uncharacterized protein</fullName>
    </submittedName>
</protein>
<evidence type="ECO:0000313" key="5">
    <source>
        <dbReference type="Proteomes" id="UP000008068"/>
    </source>
</evidence>
<proteinExistence type="predicted"/>
<dbReference type="Pfam" id="PF23047">
    <property type="entry name" value="DUF7038"/>
    <property type="match status" value="1"/>
</dbReference>
<dbReference type="AlphaFoldDB" id="G0MQK9"/>
<name>G0MQK9_CAEBE</name>
<gene>
    <name evidence="4" type="ORF">CAEBREN_06382</name>
</gene>
<dbReference type="InterPro" id="IPR055468">
    <property type="entry name" value="DUF7040"/>
</dbReference>
<feature type="domain" description="DUF7040" evidence="3">
    <location>
        <begin position="295"/>
        <end position="408"/>
    </location>
</feature>
<dbReference type="InterPro" id="IPR055467">
    <property type="entry name" value="DUF7039"/>
</dbReference>
<organism evidence="5">
    <name type="scientific">Caenorhabditis brenneri</name>
    <name type="common">Nematode worm</name>
    <dbReference type="NCBI Taxonomy" id="135651"/>
    <lineage>
        <taxon>Eukaryota</taxon>
        <taxon>Metazoa</taxon>
        <taxon>Ecdysozoa</taxon>
        <taxon>Nematoda</taxon>
        <taxon>Chromadorea</taxon>
        <taxon>Rhabditida</taxon>
        <taxon>Rhabditina</taxon>
        <taxon>Rhabditomorpha</taxon>
        <taxon>Rhabditoidea</taxon>
        <taxon>Rhabditidae</taxon>
        <taxon>Peloderinae</taxon>
        <taxon>Caenorhabditis</taxon>
    </lineage>
</organism>
<reference evidence="5" key="1">
    <citation type="submission" date="2011-07" db="EMBL/GenBank/DDBJ databases">
        <authorList>
            <consortium name="Caenorhabditis brenneri Sequencing and Analysis Consortium"/>
            <person name="Wilson R.K."/>
        </authorList>
    </citation>
    <scope>NUCLEOTIDE SEQUENCE [LARGE SCALE GENOMIC DNA]</scope>
    <source>
        <strain evidence="5">PB2801</strain>
    </source>
</reference>
<feature type="domain" description="DUF7039" evidence="2">
    <location>
        <begin position="197"/>
        <end position="282"/>
    </location>
</feature>
<dbReference type="Pfam" id="PF23049">
    <property type="entry name" value="DUF7039"/>
    <property type="match status" value="1"/>
</dbReference>
<dbReference type="OMA" id="NCEDNAS"/>
<sequence length="421" mass="49819">MVAHSNNILNYKLPRRGYLIGMTPRQITLFDQRTFRIFKLPAADNTNLVLGRFYEVDNYVFTESIPDNRVNFYVKRGVVAVDAYVVSPDQALLPQEIYNKFEGSMWSDQIGFCKDRFGFYWKNAKRGEKLFVTIQFMLGNFQICEPIQNPGNPREYKMNPSTPWDAETFDTIGIEYSLHPTPADEYVQLHNRLRGPGICVSENVTNVNYRGHKKSKELCHELFYPKLGLVRYFPSDSDIRRLPRQDESDLGRWFYFRAMQQRNRRFQIQRYETLTATSRVEVFPPLETVVNQREITIVTSFVFNQNILESPENRRINDQQLRFQNLSDNAHFIDEVLGRVVISKEHAQRMIELYERYMRYRPARVDQHKNENLLIKAAVRIRPDYREFTMNHPGQGIFFMVHLDQMIFEESRITLYGLLEG</sequence>
<evidence type="ECO:0000259" key="2">
    <source>
        <dbReference type="Pfam" id="PF23049"/>
    </source>
</evidence>
<evidence type="ECO:0000259" key="3">
    <source>
        <dbReference type="Pfam" id="PF23051"/>
    </source>
</evidence>
<evidence type="ECO:0000259" key="1">
    <source>
        <dbReference type="Pfam" id="PF23047"/>
    </source>
</evidence>
<accession>G0MQK9</accession>
<dbReference type="EMBL" id="GL379807">
    <property type="protein sequence ID" value="EGT41591.1"/>
    <property type="molecule type" value="Genomic_DNA"/>
</dbReference>
<feature type="domain" description="DUF7038" evidence="1">
    <location>
        <begin position="77"/>
        <end position="167"/>
    </location>
</feature>
<keyword evidence="5" id="KW-1185">Reference proteome</keyword>
<dbReference type="Pfam" id="PF23051">
    <property type="entry name" value="DUF7040"/>
    <property type="match status" value="1"/>
</dbReference>
<dbReference type="Proteomes" id="UP000008068">
    <property type="component" value="Unassembled WGS sequence"/>
</dbReference>
<evidence type="ECO:0000313" key="4">
    <source>
        <dbReference type="EMBL" id="EGT41591.1"/>
    </source>
</evidence>
<dbReference type="InParanoid" id="G0MQK9"/>